<feature type="domain" description="C2H2-type" evidence="9">
    <location>
        <begin position="399"/>
        <end position="426"/>
    </location>
</feature>
<dbReference type="Gene3D" id="3.30.160.60">
    <property type="entry name" value="Classic Zinc Finger"/>
    <property type="match status" value="1"/>
</dbReference>
<dbReference type="SMART" id="SM00355">
    <property type="entry name" value="ZnF_C2H2"/>
    <property type="match status" value="3"/>
</dbReference>
<evidence type="ECO:0000313" key="11">
    <source>
        <dbReference type="Proteomes" id="UP001497623"/>
    </source>
</evidence>
<dbReference type="InterPro" id="IPR013087">
    <property type="entry name" value="Znf_C2H2_type"/>
</dbReference>
<keyword evidence="8" id="KW-0175">Coiled coil</keyword>
<evidence type="ECO:0000256" key="2">
    <source>
        <dbReference type="ARBA" id="ARBA00022723"/>
    </source>
</evidence>
<dbReference type="InterPro" id="IPR036236">
    <property type="entry name" value="Znf_C2H2_sf"/>
</dbReference>
<evidence type="ECO:0000256" key="1">
    <source>
        <dbReference type="ARBA" id="ARBA00004123"/>
    </source>
</evidence>
<evidence type="ECO:0000256" key="4">
    <source>
        <dbReference type="ARBA" id="ARBA00022771"/>
    </source>
</evidence>
<evidence type="ECO:0000256" key="8">
    <source>
        <dbReference type="SAM" id="Coils"/>
    </source>
</evidence>
<evidence type="ECO:0000256" key="3">
    <source>
        <dbReference type="ARBA" id="ARBA00022737"/>
    </source>
</evidence>
<dbReference type="AlphaFoldDB" id="A0AAV2QKI6"/>
<feature type="coiled-coil region" evidence="8">
    <location>
        <begin position="90"/>
        <end position="117"/>
    </location>
</feature>
<comment type="subcellular location">
    <subcellularLocation>
        <location evidence="1">Nucleus</location>
    </subcellularLocation>
</comment>
<dbReference type="EMBL" id="CAXKWB010007178">
    <property type="protein sequence ID" value="CAL4085952.1"/>
    <property type="molecule type" value="Genomic_DNA"/>
</dbReference>
<evidence type="ECO:0000256" key="7">
    <source>
        <dbReference type="PROSITE-ProRule" id="PRU00042"/>
    </source>
</evidence>
<keyword evidence="11" id="KW-1185">Reference proteome</keyword>
<proteinExistence type="predicted"/>
<feature type="non-terminal residue" evidence="10">
    <location>
        <position position="463"/>
    </location>
</feature>
<organism evidence="10 11">
    <name type="scientific">Meganyctiphanes norvegica</name>
    <name type="common">Northern krill</name>
    <name type="synonym">Thysanopoda norvegica</name>
    <dbReference type="NCBI Taxonomy" id="48144"/>
    <lineage>
        <taxon>Eukaryota</taxon>
        <taxon>Metazoa</taxon>
        <taxon>Ecdysozoa</taxon>
        <taxon>Arthropoda</taxon>
        <taxon>Crustacea</taxon>
        <taxon>Multicrustacea</taxon>
        <taxon>Malacostraca</taxon>
        <taxon>Eumalacostraca</taxon>
        <taxon>Eucarida</taxon>
        <taxon>Euphausiacea</taxon>
        <taxon>Euphausiidae</taxon>
        <taxon>Meganyctiphanes</taxon>
    </lineage>
</organism>
<comment type="caution">
    <text evidence="10">The sequence shown here is derived from an EMBL/GenBank/DDBJ whole genome shotgun (WGS) entry which is preliminary data.</text>
</comment>
<dbReference type="GO" id="GO:0000977">
    <property type="term" value="F:RNA polymerase II transcription regulatory region sequence-specific DNA binding"/>
    <property type="evidence" value="ECO:0007669"/>
    <property type="project" value="TreeGrafter"/>
</dbReference>
<name>A0AAV2QKI6_MEGNR</name>
<dbReference type="SUPFAM" id="SSF57667">
    <property type="entry name" value="beta-beta-alpha zinc fingers"/>
    <property type="match status" value="1"/>
</dbReference>
<keyword evidence="2" id="KW-0479">Metal-binding</keyword>
<reference evidence="10 11" key="1">
    <citation type="submission" date="2024-05" db="EMBL/GenBank/DDBJ databases">
        <authorList>
            <person name="Wallberg A."/>
        </authorList>
    </citation>
    <scope>NUCLEOTIDE SEQUENCE [LARGE SCALE GENOMIC DNA]</scope>
</reference>
<protein>
    <recommendedName>
        <fullName evidence="9">C2H2-type domain-containing protein</fullName>
    </recommendedName>
</protein>
<dbReference type="GO" id="GO:0008270">
    <property type="term" value="F:zinc ion binding"/>
    <property type="evidence" value="ECO:0007669"/>
    <property type="project" value="UniProtKB-KW"/>
</dbReference>
<gene>
    <name evidence="10" type="ORF">MNOR_LOCUS12866</name>
</gene>
<dbReference type="GO" id="GO:0005634">
    <property type="term" value="C:nucleus"/>
    <property type="evidence" value="ECO:0007669"/>
    <property type="project" value="UniProtKB-SubCell"/>
</dbReference>
<dbReference type="PANTHER" id="PTHR24381">
    <property type="entry name" value="ZINC FINGER PROTEIN"/>
    <property type="match status" value="1"/>
</dbReference>
<dbReference type="PANTHER" id="PTHR24381:SF393">
    <property type="entry name" value="CHROMATIN-LINKED ADAPTOR FOR MSL PROTEINS, ISOFORM B"/>
    <property type="match status" value="1"/>
</dbReference>
<dbReference type="PROSITE" id="PS50157">
    <property type="entry name" value="ZINC_FINGER_C2H2_2"/>
    <property type="match status" value="2"/>
</dbReference>
<accession>A0AAV2QKI6</accession>
<evidence type="ECO:0000256" key="5">
    <source>
        <dbReference type="ARBA" id="ARBA00022833"/>
    </source>
</evidence>
<keyword evidence="3" id="KW-0677">Repeat</keyword>
<keyword evidence="4 7" id="KW-0863">Zinc-finger</keyword>
<keyword evidence="5" id="KW-0862">Zinc</keyword>
<keyword evidence="6" id="KW-0539">Nucleus</keyword>
<evidence type="ECO:0000256" key="6">
    <source>
        <dbReference type="ARBA" id="ARBA00023242"/>
    </source>
</evidence>
<dbReference type="GO" id="GO:0000981">
    <property type="term" value="F:DNA-binding transcription factor activity, RNA polymerase II-specific"/>
    <property type="evidence" value="ECO:0007669"/>
    <property type="project" value="TreeGrafter"/>
</dbReference>
<feature type="domain" description="C2H2-type" evidence="9">
    <location>
        <begin position="431"/>
        <end position="453"/>
    </location>
</feature>
<dbReference type="Proteomes" id="UP001497623">
    <property type="component" value="Unassembled WGS sequence"/>
</dbReference>
<evidence type="ECO:0000259" key="9">
    <source>
        <dbReference type="PROSITE" id="PS50157"/>
    </source>
</evidence>
<sequence>MSPLSLNGSLTTVDVCDTSFGKEVIEDMKTTNCGIPDASFSEEVLQDMDYSLDLLREAVPVMCLKKVDDSCDDTDIFEEMSAYQVMGIFNNKDSQRRDKIQNNKNAKENELKNKRSYPDKNINILYQNREKEDGPIISDKLECTKLPGKKIEDEDERNNVIQENKKDVINNEDESPMEATEMSSNEYDGIKNKDNLKWSESYSCNHNNYQSNETCKENFQKRESLGDDEKCNKNLRENQNHINVKCKDVIENSSKVIRKDRINVKEISKECKKYENYEEHKEKLLKKNENKISNLPKNITSQKENALNDQEVKSTENLDSTLQGALHDTSEFTNLNDNMRNINKGNNCETAIEANCETAIELDRVPVSSSVKCSSCDFTSPKKFLLQQHNVVYHDKWMFQCSECGSGHNTKGALEHHKLSHLGCKMRKRKFKCNRCSKTFFFRLTFQNHIKNHKHLIQNIKPL</sequence>
<evidence type="ECO:0000313" key="10">
    <source>
        <dbReference type="EMBL" id="CAL4085952.1"/>
    </source>
</evidence>
<feature type="coiled-coil region" evidence="8">
    <location>
        <begin position="267"/>
        <end position="294"/>
    </location>
</feature>